<proteinExistence type="predicted"/>
<evidence type="ECO:0000259" key="2">
    <source>
        <dbReference type="Pfam" id="PF13648"/>
    </source>
</evidence>
<protein>
    <recommendedName>
        <fullName evidence="2">Lipocalin-like domain-containing protein</fullName>
    </recommendedName>
</protein>
<feature type="chain" id="PRO_5002991433" description="Lipocalin-like domain-containing protein" evidence="1">
    <location>
        <begin position="21"/>
        <end position="138"/>
    </location>
</feature>
<dbReference type="Pfam" id="PF13648">
    <property type="entry name" value="Lipocalin_4"/>
    <property type="match status" value="1"/>
</dbReference>
<dbReference type="EMBL" id="ACYH01000011">
    <property type="protein sequence ID" value="EEV21368.1"/>
    <property type="molecule type" value="Genomic_DNA"/>
</dbReference>
<evidence type="ECO:0000313" key="3">
    <source>
        <dbReference type="EMBL" id="EEV21368.1"/>
    </source>
</evidence>
<name>C8PMF1_9SPIR</name>
<gene>
    <name evidence="3" type="ORF">TREVI0001_0565</name>
</gene>
<dbReference type="InterPro" id="IPR024311">
    <property type="entry name" value="Lipocalin-like"/>
</dbReference>
<dbReference type="OrthoDB" id="365452at2"/>
<comment type="caution">
    <text evidence="3">The sequence shown here is derived from an EMBL/GenBank/DDBJ whole genome shotgun (WGS) entry which is preliminary data.</text>
</comment>
<dbReference type="eggNOG" id="ENOG5031DJC">
    <property type="taxonomic scope" value="Bacteria"/>
</dbReference>
<feature type="signal peptide" evidence="1">
    <location>
        <begin position="1"/>
        <end position="20"/>
    </location>
</feature>
<evidence type="ECO:0000313" key="4">
    <source>
        <dbReference type="Proteomes" id="UP000004509"/>
    </source>
</evidence>
<evidence type="ECO:0000256" key="1">
    <source>
        <dbReference type="SAM" id="SignalP"/>
    </source>
</evidence>
<dbReference type="AlphaFoldDB" id="C8PMF1"/>
<organism evidence="3 4">
    <name type="scientific">Treponema vincentii ATCC 35580</name>
    <dbReference type="NCBI Taxonomy" id="596324"/>
    <lineage>
        <taxon>Bacteria</taxon>
        <taxon>Pseudomonadati</taxon>
        <taxon>Spirochaetota</taxon>
        <taxon>Spirochaetia</taxon>
        <taxon>Spirochaetales</taxon>
        <taxon>Treponemataceae</taxon>
        <taxon>Treponema</taxon>
    </lineage>
</organism>
<feature type="domain" description="Lipocalin-like" evidence="2">
    <location>
        <begin position="34"/>
        <end position="108"/>
    </location>
</feature>
<keyword evidence="1" id="KW-0732">Signal</keyword>
<accession>C8PMF1</accession>
<dbReference type="PROSITE" id="PS51257">
    <property type="entry name" value="PROKAR_LIPOPROTEIN"/>
    <property type="match status" value="1"/>
</dbReference>
<dbReference type="RefSeq" id="WP_006187697.1">
    <property type="nucleotide sequence ID" value="NZ_ACYH01000011.1"/>
</dbReference>
<dbReference type="Proteomes" id="UP000004509">
    <property type="component" value="Unassembled WGS sequence"/>
</dbReference>
<sequence length="138" mass="14459">MKKIVSAMALCVVLFGAVMMVTGCGSKPSKGSVWKMEKITAAGVSITIPGETYLCFHSDGNAYRATKLLGLTAVKLGTYTIDNNNITIEGKSVAYTLKGSKMTLNGNILGGIGIPANAEMDLQKVDSPTQEEIAKAAL</sequence>
<reference evidence="3 4" key="1">
    <citation type="submission" date="2009-07" db="EMBL/GenBank/DDBJ databases">
        <authorList>
            <person name="Madupu R."/>
            <person name="Sebastian Y."/>
            <person name="Durkin A.S."/>
            <person name="Torralba M."/>
            <person name="Methe B."/>
            <person name="Sutton G.G."/>
            <person name="Strausberg R.L."/>
            <person name="Nelson K.E."/>
        </authorList>
    </citation>
    <scope>NUCLEOTIDE SEQUENCE [LARGE SCALE GENOMIC DNA]</scope>
    <source>
        <strain evidence="3 4">ATCC 35580</strain>
    </source>
</reference>